<accession>A0A066VRZ0</accession>
<reference evidence="1 2" key="1">
    <citation type="submission" date="2014-05" db="EMBL/GenBank/DDBJ databases">
        <title>Draft genome sequence of a rare smut relative, Tilletiaria anomala UBC 951.</title>
        <authorList>
            <consortium name="DOE Joint Genome Institute"/>
            <person name="Toome M."/>
            <person name="Kuo A."/>
            <person name="Henrissat B."/>
            <person name="Lipzen A."/>
            <person name="Tritt A."/>
            <person name="Yoshinaga Y."/>
            <person name="Zane M."/>
            <person name="Barry K."/>
            <person name="Grigoriev I.V."/>
            <person name="Spatafora J.W."/>
            <person name="Aimea M.C."/>
        </authorList>
    </citation>
    <scope>NUCLEOTIDE SEQUENCE [LARGE SCALE GENOMIC DNA]</scope>
    <source>
        <strain evidence="1 2">UBC 951</strain>
    </source>
</reference>
<dbReference type="GeneID" id="25261541"/>
<organism evidence="1 2">
    <name type="scientific">Tilletiaria anomala (strain ATCC 24038 / CBS 436.72 / UBC 951)</name>
    <dbReference type="NCBI Taxonomy" id="1037660"/>
    <lineage>
        <taxon>Eukaryota</taxon>
        <taxon>Fungi</taxon>
        <taxon>Dikarya</taxon>
        <taxon>Basidiomycota</taxon>
        <taxon>Ustilaginomycotina</taxon>
        <taxon>Exobasidiomycetes</taxon>
        <taxon>Georgefischeriales</taxon>
        <taxon>Tilletiariaceae</taxon>
        <taxon>Tilletiaria</taxon>
    </lineage>
</organism>
<dbReference type="EMBL" id="JMSN01000053">
    <property type="protein sequence ID" value="KDN44246.1"/>
    <property type="molecule type" value="Genomic_DNA"/>
</dbReference>
<protein>
    <submittedName>
        <fullName evidence="1">Uncharacterized protein</fullName>
    </submittedName>
</protein>
<evidence type="ECO:0000313" key="2">
    <source>
        <dbReference type="Proteomes" id="UP000027361"/>
    </source>
</evidence>
<dbReference type="Proteomes" id="UP000027361">
    <property type="component" value="Unassembled WGS sequence"/>
</dbReference>
<proteinExistence type="predicted"/>
<dbReference type="AlphaFoldDB" id="A0A066VRZ0"/>
<keyword evidence="2" id="KW-1185">Reference proteome</keyword>
<name>A0A066VRZ0_TILAU</name>
<dbReference type="HOGENOM" id="CLU_1750974_0_0_1"/>
<comment type="caution">
    <text evidence="1">The sequence shown here is derived from an EMBL/GenBank/DDBJ whole genome shotgun (WGS) entry which is preliminary data.</text>
</comment>
<sequence>MKPYTHPLGTRSACCFTEWDIQNHNEKGSERRRRGAMRTACGVKRAVHWTTPKATQTTRWTINTSSFITPTSASYPLLGCTICARRSPCNATNHLHLSHKVIAIILLDIHSAYHNDARRRPTGHWSISSGSVVLSSPFRYSNQATSSSA</sequence>
<dbReference type="InParanoid" id="A0A066VRZ0"/>
<evidence type="ECO:0000313" key="1">
    <source>
        <dbReference type="EMBL" id="KDN44246.1"/>
    </source>
</evidence>
<dbReference type="RefSeq" id="XP_013242697.1">
    <property type="nucleotide sequence ID" value="XM_013387243.1"/>
</dbReference>
<gene>
    <name evidence="1" type="ORF">K437DRAFT_139994</name>
</gene>